<evidence type="ECO:0000256" key="12">
    <source>
        <dbReference type="ARBA" id="ARBA00023033"/>
    </source>
</evidence>
<dbReference type="SUPFAM" id="SSF48264">
    <property type="entry name" value="Cytochrome P450"/>
    <property type="match status" value="1"/>
</dbReference>
<dbReference type="AlphaFoldDB" id="A0A226F289"/>
<evidence type="ECO:0000256" key="5">
    <source>
        <dbReference type="ARBA" id="ARBA00010617"/>
    </source>
</evidence>
<comment type="similarity">
    <text evidence="5">Belongs to the cytochrome P450 family.</text>
</comment>
<keyword evidence="12" id="KW-0503">Monooxygenase</keyword>
<keyword evidence="6 14" id="KW-0349">Heme</keyword>
<comment type="caution">
    <text evidence="15">The sequence shown here is derived from an EMBL/GenBank/DDBJ whole genome shotgun (WGS) entry which is preliminary data.</text>
</comment>
<dbReference type="InterPro" id="IPR002401">
    <property type="entry name" value="Cyt_P450_E_grp-I"/>
</dbReference>
<evidence type="ECO:0000256" key="3">
    <source>
        <dbReference type="ARBA" id="ARBA00004174"/>
    </source>
</evidence>
<evidence type="ECO:0000256" key="10">
    <source>
        <dbReference type="ARBA" id="ARBA00023002"/>
    </source>
</evidence>
<dbReference type="PRINTS" id="PR00385">
    <property type="entry name" value="P450"/>
</dbReference>
<dbReference type="GO" id="GO:0006805">
    <property type="term" value="P:xenobiotic metabolic process"/>
    <property type="evidence" value="ECO:0007669"/>
    <property type="project" value="TreeGrafter"/>
</dbReference>
<evidence type="ECO:0000256" key="6">
    <source>
        <dbReference type="ARBA" id="ARBA00022617"/>
    </source>
</evidence>
<keyword evidence="10" id="KW-0560">Oxidoreductase</keyword>
<evidence type="ECO:0000256" key="9">
    <source>
        <dbReference type="ARBA" id="ARBA00022848"/>
    </source>
</evidence>
<evidence type="ECO:0000256" key="1">
    <source>
        <dbReference type="ARBA" id="ARBA00001971"/>
    </source>
</evidence>
<evidence type="ECO:0000256" key="4">
    <source>
        <dbReference type="ARBA" id="ARBA00004406"/>
    </source>
</evidence>
<dbReference type="GO" id="GO:0016712">
    <property type="term" value="F:oxidoreductase activity, acting on paired donors, with incorporation or reduction of molecular oxygen, reduced flavin or flavoprotein as one donor, and incorporation of one atom of oxygen"/>
    <property type="evidence" value="ECO:0007669"/>
    <property type="project" value="TreeGrafter"/>
</dbReference>
<comment type="subcellular location">
    <subcellularLocation>
        <location evidence="4">Endoplasmic reticulum membrane</location>
        <topology evidence="4">Peripheral membrane protein</topology>
    </subcellularLocation>
    <subcellularLocation>
        <location evidence="3">Microsome membrane</location>
        <topology evidence="3">Peripheral membrane protein</topology>
    </subcellularLocation>
</comment>
<dbReference type="PRINTS" id="PR00463">
    <property type="entry name" value="EP450I"/>
</dbReference>
<dbReference type="InterPro" id="IPR036396">
    <property type="entry name" value="Cyt_P450_sf"/>
</dbReference>
<evidence type="ECO:0000256" key="2">
    <source>
        <dbReference type="ARBA" id="ARBA00003690"/>
    </source>
</evidence>
<dbReference type="Gene3D" id="1.10.630.10">
    <property type="entry name" value="Cytochrome P450"/>
    <property type="match status" value="1"/>
</dbReference>
<dbReference type="OrthoDB" id="1103324at2759"/>
<dbReference type="Proteomes" id="UP000198287">
    <property type="component" value="Unassembled WGS sequence"/>
</dbReference>
<evidence type="ECO:0000256" key="13">
    <source>
        <dbReference type="ARBA" id="ARBA00023136"/>
    </source>
</evidence>
<gene>
    <name evidence="15" type="ORF">Fcan01_03603</name>
</gene>
<dbReference type="OMA" id="GHERDTI"/>
<evidence type="ECO:0000256" key="14">
    <source>
        <dbReference type="PIRSR" id="PIRSR602401-1"/>
    </source>
</evidence>
<keyword evidence="7 14" id="KW-0479">Metal-binding</keyword>
<evidence type="ECO:0000256" key="7">
    <source>
        <dbReference type="ARBA" id="ARBA00022723"/>
    </source>
</evidence>
<dbReference type="InterPro" id="IPR050182">
    <property type="entry name" value="Cytochrome_P450_fam2"/>
</dbReference>
<dbReference type="EMBL" id="LNIX01000001">
    <property type="protein sequence ID" value="OXA63568.1"/>
    <property type="molecule type" value="Genomic_DNA"/>
</dbReference>
<dbReference type="GO" id="GO:0005506">
    <property type="term" value="F:iron ion binding"/>
    <property type="evidence" value="ECO:0007669"/>
    <property type="project" value="InterPro"/>
</dbReference>
<dbReference type="PANTHER" id="PTHR24300:SF376">
    <property type="entry name" value="CYTOCHROME P450 15A1"/>
    <property type="match status" value="1"/>
</dbReference>
<dbReference type="PANTHER" id="PTHR24300">
    <property type="entry name" value="CYTOCHROME P450 508A4-RELATED"/>
    <property type="match status" value="1"/>
</dbReference>
<accession>A0A226F289</accession>
<keyword evidence="13" id="KW-0472">Membrane</keyword>
<name>A0A226F289_FOLCA</name>
<evidence type="ECO:0000256" key="11">
    <source>
        <dbReference type="ARBA" id="ARBA00023004"/>
    </source>
</evidence>
<organism evidence="15 16">
    <name type="scientific">Folsomia candida</name>
    <name type="common">Springtail</name>
    <dbReference type="NCBI Taxonomy" id="158441"/>
    <lineage>
        <taxon>Eukaryota</taxon>
        <taxon>Metazoa</taxon>
        <taxon>Ecdysozoa</taxon>
        <taxon>Arthropoda</taxon>
        <taxon>Hexapoda</taxon>
        <taxon>Collembola</taxon>
        <taxon>Entomobryomorpha</taxon>
        <taxon>Isotomoidea</taxon>
        <taxon>Isotomidae</taxon>
        <taxon>Proisotominae</taxon>
        <taxon>Folsomia</taxon>
    </lineage>
</organism>
<dbReference type="FunFam" id="1.10.630.10:FF:000238">
    <property type="entry name" value="Cytochrome P450 2A6"/>
    <property type="match status" value="1"/>
</dbReference>
<evidence type="ECO:0000313" key="15">
    <source>
        <dbReference type="EMBL" id="OXA63568.1"/>
    </source>
</evidence>
<sequence length="495" mass="56513">MGENIMPIFRVLWSDSSIRNLVPMFKNRSWKKRGPLPPGPYCLPVFGYLPFLGKIPSITIANLAKRYGSVISLRLGQTRVVFVNDFESTKEAGKMDVLQGRHQMALFEPRGYAGLGLLEGKDWKEMRRFTLRCLRDMGFGKRSMEGMMQEQVQEICSFLRKNLGKPLYLKPILELAVVNSTWTLMTSEKFDIEDPAKRDLMQILSDAVSDQNIVGVGAFLPWLAKLAPDLTGYTTGLKLLAAPEQLARDVISSHVATHSQGQERDFIDMALTKIYTTTDPKSVFYGDFGLRNLHYTLLDLFFASSDTISSTLGWAFTYLACYPKVQAKIQMEIDQCVGRSRMPCIEDRSRMPYVEATMQEVLRKSSMVPLGLMHTALEDTHFKGYFIPKRTVFIFNLYQIHHEKKYWGDPDNFRPERFLCEDGTFRRDDHVIPFLVGKRSCPGESLAMNEFFLFLTGILQNFNFELQPGQSPPYLGPRSGFVLSPPKHELLVSER</sequence>
<reference evidence="15 16" key="1">
    <citation type="submission" date="2015-12" db="EMBL/GenBank/DDBJ databases">
        <title>The genome of Folsomia candida.</title>
        <authorList>
            <person name="Faddeeva A."/>
            <person name="Derks M.F."/>
            <person name="Anvar Y."/>
            <person name="Smit S."/>
            <person name="Van Straalen N."/>
            <person name="Roelofs D."/>
        </authorList>
    </citation>
    <scope>NUCLEOTIDE SEQUENCE [LARGE SCALE GENOMIC DNA]</scope>
    <source>
        <strain evidence="15 16">VU population</strain>
        <tissue evidence="15">Whole body</tissue>
    </source>
</reference>
<dbReference type="Pfam" id="PF00067">
    <property type="entry name" value="p450"/>
    <property type="match status" value="1"/>
</dbReference>
<dbReference type="GO" id="GO:0008395">
    <property type="term" value="F:steroid hydroxylase activity"/>
    <property type="evidence" value="ECO:0007669"/>
    <property type="project" value="TreeGrafter"/>
</dbReference>
<dbReference type="GO" id="GO:0020037">
    <property type="term" value="F:heme binding"/>
    <property type="evidence" value="ECO:0007669"/>
    <property type="project" value="InterPro"/>
</dbReference>
<keyword evidence="11 14" id="KW-0408">Iron</keyword>
<evidence type="ECO:0000313" key="16">
    <source>
        <dbReference type="Proteomes" id="UP000198287"/>
    </source>
</evidence>
<dbReference type="STRING" id="158441.A0A226F289"/>
<keyword evidence="16" id="KW-1185">Reference proteome</keyword>
<protein>
    <submittedName>
        <fullName evidence="15">Methyl farnesoate epoxidase</fullName>
    </submittedName>
</protein>
<dbReference type="InterPro" id="IPR001128">
    <property type="entry name" value="Cyt_P450"/>
</dbReference>
<keyword evidence="8" id="KW-0256">Endoplasmic reticulum</keyword>
<keyword evidence="9" id="KW-0492">Microsome</keyword>
<feature type="binding site" description="axial binding residue" evidence="14">
    <location>
        <position position="441"/>
    </location>
    <ligand>
        <name>heme</name>
        <dbReference type="ChEBI" id="CHEBI:30413"/>
    </ligand>
    <ligandPart>
        <name>Fe</name>
        <dbReference type="ChEBI" id="CHEBI:18248"/>
    </ligandPart>
</feature>
<dbReference type="GO" id="GO:0006082">
    <property type="term" value="P:organic acid metabolic process"/>
    <property type="evidence" value="ECO:0007669"/>
    <property type="project" value="TreeGrafter"/>
</dbReference>
<proteinExistence type="inferred from homology"/>
<comment type="cofactor">
    <cofactor evidence="1 14">
        <name>heme</name>
        <dbReference type="ChEBI" id="CHEBI:30413"/>
    </cofactor>
</comment>
<evidence type="ECO:0000256" key="8">
    <source>
        <dbReference type="ARBA" id="ARBA00022824"/>
    </source>
</evidence>
<dbReference type="GO" id="GO:0005789">
    <property type="term" value="C:endoplasmic reticulum membrane"/>
    <property type="evidence" value="ECO:0007669"/>
    <property type="project" value="UniProtKB-SubCell"/>
</dbReference>
<comment type="function">
    <text evidence="2">May be involved in the metabolism of insect hormones and in the breakdown of synthetic insecticides.</text>
</comment>